<dbReference type="Gene3D" id="1.10.287.470">
    <property type="entry name" value="Helix hairpin bin"/>
    <property type="match status" value="1"/>
</dbReference>
<protein>
    <submittedName>
        <fullName evidence="7">Uncharacterized protein</fullName>
    </submittedName>
</protein>
<evidence type="ECO:0000256" key="2">
    <source>
        <dbReference type="SAM" id="Coils"/>
    </source>
</evidence>
<feature type="coiled-coil region" evidence="2">
    <location>
        <begin position="100"/>
        <end position="127"/>
    </location>
</feature>
<dbReference type="GO" id="GO:0015562">
    <property type="term" value="F:efflux transmembrane transporter activity"/>
    <property type="evidence" value="ECO:0007669"/>
    <property type="project" value="TreeGrafter"/>
</dbReference>
<evidence type="ECO:0000259" key="5">
    <source>
        <dbReference type="Pfam" id="PF25917"/>
    </source>
</evidence>
<comment type="similarity">
    <text evidence="1">Belongs to the membrane fusion protein (MFP) (TC 8.A.1) family.</text>
</comment>
<dbReference type="Pfam" id="PF25990">
    <property type="entry name" value="Beta-barrel_YknX"/>
    <property type="match status" value="1"/>
</dbReference>
<dbReference type="EMBL" id="AP018042">
    <property type="protein sequence ID" value="BAX79113.1"/>
    <property type="molecule type" value="Genomic_DNA"/>
</dbReference>
<evidence type="ECO:0000313" key="7">
    <source>
        <dbReference type="EMBL" id="BAX79113.1"/>
    </source>
</evidence>
<proteinExistence type="inferred from homology"/>
<keyword evidence="4" id="KW-0812">Transmembrane</keyword>
<evidence type="ECO:0000256" key="3">
    <source>
        <dbReference type="SAM" id="MobiDB-lite"/>
    </source>
</evidence>
<feature type="transmembrane region" description="Helical" evidence="4">
    <location>
        <begin position="12"/>
        <end position="33"/>
    </location>
</feature>
<dbReference type="GO" id="GO:1990281">
    <property type="term" value="C:efflux pump complex"/>
    <property type="evidence" value="ECO:0007669"/>
    <property type="project" value="TreeGrafter"/>
</dbReference>
<feature type="region of interest" description="Disordered" evidence="3">
    <location>
        <begin position="411"/>
        <end position="438"/>
    </location>
</feature>
<organism evidence="7 8">
    <name type="scientific">Labilibaculum antarcticum</name>
    <dbReference type="NCBI Taxonomy" id="1717717"/>
    <lineage>
        <taxon>Bacteria</taxon>
        <taxon>Pseudomonadati</taxon>
        <taxon>Bacteroidota</taxon>
        <taxon>Bacteroidia</taxon>
        <taxon>Marinilabiliales</taxon>
        <taxon>Marinifilaceae</taxon>
        <taxon>Labilibaculum</taxon>
    </lineage>
</organism>
<dbReference type="OrthoDB" id="9809068at2"/>
<dbReference type="AlphaFoldDB" id="A0A1Y1CGA5"/>
<keyword evidence="2" id="KW-0175">Coiled coil</keyword>
<dbReference type="Gene3D" id="2.40.30.170">
    <property type="match status" value="1"/>
</dbReference>
<dbReference type="KEGG" id="mbas:ALGA_0724"/>
<evidence type="ECO:0000256" key="4">
    <source>
        <dbReference type="SAM" id="Phobius"/>
    </source>
</evidence>
<accession>A0A1Y1CGA5</accession>
<dbReference type="PANTHER" id="PTHR30469:SF33">
    <property type="entry name" value="SLR1207 PROTEIN"/>
    <property type="match status" value="1"/>
</dbReference>
<dbReference type="Gene3D" id="2.40.420.20">
    <property type="match status" value="1"/>
</dbReference>
<evidence type="ECO:0000259" key="6">
    <source>
        <dbReference type="Pfam" id="PF25990"/>
    </source>
</evidence>
<dbReference type="SUPFAM" id="SSF111369">
    <property type="entry name" value="HlyD-like secretion proteins"/>
    <property type="match status" value="1"/>
</dbReference>
<evidence type="ECO:0000256" key="1">
    <source>
        <dbReference type="ARBA" id="ARBA00009477"/>
    </source>
</evidence>
<keyword evidence="4" id="KW-1133">Transmembrane helix</keyword>
<dbReference type="InterPro" id="IPR058625">
    <property type="entry name" value="MdtA-like_BSH"/>
</dbReference>
<feature type="compositionally biased region" description="Basic and acidic residues" evidence="3">
    <location>
        <begin position="337"/>
        <end position="355"/>
    </location>
</feature>
<keyword evidence="8" id="KW-1185">Reference proteome</keyword>
<evidence type="ECO:0000313" key="8">
    <source>
        <dbReference type="Proteomes" id="UP000218267"/>
    </source>
</evidence>
<dbReference type="PANTHER" id="PTHR30469">
    <property type="entry name" value="MULTIDRUG RESISTANCE PROTEIN MDTA"/>
    <property type="match status" value="1"/>
</dbReference>
<dbReference type="Proteomes" id="UP000218267">
    <property type="component" value="Chromosome"/>
</dbReference>
<dbReference type="Pfam" id="PF25917">
    <property type="entry name" value="BSH_RND"/>
    <property type="match status" value="1"/>
</dbReference>
<name>A0A1Y1CGA5_9BACT</name>
<sequence>MMMKKINLPHKKLLLSIVGILIIAIVSITYISWVKSEHEYVFETEIVKKGSLSNTITATGTLEATNTVVVGTQVSGVIEKLYVDFNSVVKKGQLIAELDKYTLQSSLENAQADLDNAQAEYDYQNSNYLRMKVLFDKDLLAQSDYELVVYNFKKSKASVKSAKANLDRSARNLSYATIYSPIDGIVLNRAVEAGQTVAASMNTPELFTITNDLKEMQVEANIDEADIGMVKEKQRVEFTVDAFPDLNFEGEVSEIRLQPNESSNVITYIVIITVSNPDLKLKPGMTASITTYVEEANDVLLIAGKATRFSPNQQLLDDYMSSLSENQEKPLLNESNTRNDESRPKPPKRDMQELDDSHKRVWIKNGNEIHPQVIEVGIDDYSNIEVISGLEEGSVLVTSFELADGSEIAVASQKDEEQKSPFVQERPKHKAGQGGGPR</sequence>
<reference evidence="7 8" key="1">
    <citation type="journal article" date="2018" name="Mar. Genomics">
        <title>Complete genome sequence of Marinifilaceae bacterium strain SPP2, isolated from the Antarctic marine sediment.</title>
        <authorList>
            <person name="Watanabe M."/>
            <person name="Kojima H."/>
            <person name="Fukui M."/>
        </authorList>
    </citation>
    <scope>NUCLEOTIDE SEQUENCE [LARGE SCALE GENOMIC DNA]</scope>
    <source>
        <strain evidence="7 8">SPP2</strain>
    </source>
</reference>
<keyword evidence="4" id="KW-0472">Membrane</keyword>
<gene>
    <name evidence="7" type="ORF">ALGA_0724</name>
</gene>
<feature type="domain" description="Multidrug resistance protein MdtA-like barrel-sandwich hybrid" evidence="5">
    <location>
        <begin position="66"/>
        <end position="204"/>
    </location>
</feature>
<feature type="domain" description="YknX-like beta-barrel" evidence="6">
    <location>
        <begin position="216"/>
        <end position="289"/>
    </location>
</feature>
<reference evidence="8" key="2">
    <citation type="journal article" date="2020" name="Antonie Van Leeuwenhoek">
        <title>Labilibaculum antarcticum sp. nov., a novel facultative anaerobic, psychrotorelant bacterium isolated from marine sediment of Antarctica.</title>
        <authorList>
            <person name="Watanabe M."/>
            <person name="Kojima H."/>
            <person name="Fukui M."/>
        </authorList>
    </citation>
    <scope>NUCLEOTIDE SEQUENCE [LARGE SCALE GENOMIC DNA]</scope>
    <source>
        <strain evidence="8">SPP2</strain>
    </source>
</reference>
<dbReference type="Gene3D" id="2.40.50.100">
    <property type="match status" value="1"/>
</dbReference>
<dbReference type="InterPro" id="IPR006143">
    <property type="entry name" value="RND_pump_MFP"/>
</dbReference>
<feature type="region of interest" description="Disordered" evidence="3">
    <location>
        <begin position="328"/>
        <end position="355"/>
    </location>
</feature>
<dbReference type="NCBIfam" id="TIGR01730">
    <property type="entry name" value="RND_mfp"/>
    <property type="match status" value="1"/>
</dbReference>
<dbReference type="InterPro" id="IPR058636">
    <property type="entry name" value="Beta-barrel_YknX"/>
</dbReference>